<dbReference type="SMART" id="SM01192">
    <property type="entry name" value="Enolase_C"/>
    <property type="match status" value="1"/>
</dbReference>
<comment type="similarity">
    <text evidence="2 9">Belongs to the enolase family.</text>
</comment>
<keyword evidence="13" id="KW-1185">Reference proteome</keyword>
<dbReference type="RefSeq" id="WP_345154403.1">
    <property type="nucleotide sequence ID" value="NZ_BAABEO010000034.1"/>
</dbReference>
<dbReference type="InterPro" id="IPR020811">
    <property type="entry name" value="Enolase_N"/>
</dbReference>
<dbReference type="PROSITE" id="PS00164">
    <property type="entry name" value="ENOLASE"/>
    <property type="match status" value="1"/>
</dbReference>
<dbReference type="EMBL" id="BAABEO010000034">
    <property type="protein sequence ID" value="GAA3703233.1"/>
    <property type="molecule type" value="Genomic_DNA"/>
</dbReference>
<dbReference type="PANTHER" id="PTHR11902">
    <property type="entry name" value="ENOLASE"/>
    <property type="match status" value="1"/>
</dbReference>
<dbReference type="SUPFAM" id="SSF51604">
    <property type="entry name" value="Enolase C-terminal domain-like"/>
    <property type="match status" value="1"/>
</dbReference>
<dbReference type="SFLD" id="SFLDG00178">
    <property type="entry name" value="enolase"/>
    <property type="match status" value="1"/>
</dbReference>
<evidence type="ECO:0000256" key="3">
    <source>
        <dbReference type="ARBA" id="ARBA00012058"/>
    </source>
</evidence>
<organism evidence="12 13">
    <name type="scientific">Arthrobacter ginkgonis</name>
    <dbReference type="NCBI Taxonomy" id="1630594"/>
    <lineage>
        <taxon>Bacteria</taxon>
        <taxon>Bacillati</taxon>
        <taxon>Actinomycetota</taxon>
        <taxon>Actinomycetes</taxon>
        <taxon>Micrococcales</taxon>
        <taxon>Micrococcaceae</taxon>
        <taxon>Arthrobacter</taxon>
    </lineage>
</organism>
<keyword evidence="9" id="KW-0479">Metal-binding</keyword>
<feature type="binding site" evidence="9">
    <location>
        <position position="283"/>
    </location>
    <ligand>
        <name>Mg(2+)</name>
        <dbReference type="ChEBI" id="CHEBI:18420"/>
    </ligand>
</feature>
<keyword evidence="9" id="KW-0963">Cytoplasm</keyword>
<keyword evidence="6 9" id="KW-0460">Magnesium</keyword>
<sequence length="426" mass="45219">MALIDAIHAREILDSRGNPTVEVEVLLSDGSMGRAAVPSGASTGAFEAVERRDDDKGRYLGKGVQKAVEAVIDTIQPALVGMDATDQRAIDQIMIDLDGTANKSNLGANAILGVSLAVANAAAESSNLPLYKYLGGPNAHVLPVPLMNILNGGSHADSDVDIQEFMIVPVGAATFSEGLRWGVEVYHSLKSVLKEKNLSTGLGDEGGFAPNLPSNRAALELISEAIATAGYTLGEDIALALDVASSEFYKDGAYQFEGKSRSAQEMSDYYAQLVADFPLVSIEDPLDEDDWDGWKTLTDAIGEKVQLVGDDLFVTNPERLQDGIDKGTANSLLVKVNQIGSLTETLDAVALAQRNRYTTITSHRSGETEDTTIADIAVATNAGQIKTGAPARSERVAKYNQLLRIEEELGDAAVYAGKGAFPRFTA</sequence>
<feature type="binding site" evidence="9">
    <location>
        <position position="310"/>
    </location>
    <ligand>
        <name>Mg(2+)</name>
        <dbReference type="ChEBI" id="CHEBI:18420"/>
    </ligand>
</feature>
<comment type="function">
    <text evidence="9">Catalyzes the reversible conversion of 2-phosphoglycerate (2-PG) into phosphoenolpyruvate (PEP). It is essential for the degradation of carbohydrates via glycolysis.</text>
</comment>
<feature type="active site" description="Proton acceptor" evidence="9">
    <location>
        <position position="335"/>
    </location>
</feature>
<feature type="binding site" evidence="9">
    <location>
        <position position="335"/>
    </location>
    <ligand>
        <name>(2R)-2-phosphoglycerate</name>
        <dbReference type="ChEBI" id="CHEBI:58289"/>
    </ligand>
</feature>
<dbReference type="InterPro" id="IPR020809">
    <property type="entry name" value="Enolase_CS"/>
</dbReference>
<dbReference type="Gene3D" id="3.20.20.120">
    <property type="entry name" value="Enolase-like C-terminal domain"/>
    <property type="match status" value="1"/>
</dbReference>
<dbReference type="Pfam" id="PF00113">
    <property type="entry name" value="Enolase_C"/>
    <property type="match status" value="1"/>
</dbReference>
<comment type="caution">
    <text evidence="12">The sequence shown here is derived from an EMBL/GenBank/DDBJ whole genome shotgun (WGS) entry which is preliminary data.</text>
</comment>
<keyword evidence="7 9" id="KW-0324">Glycolysis</keyword>
<feature type="binding site" evidence="9">
    <location>
        <position position="386"/>
    </location>
    <ligand>
        <name>(2R)-2-phosphoglycerate</name>
        <dbReference type="ChEBI" id="CHEBI:58289"/>
    </ligand>
</feature>
<gene>
    <name evidence="9 12" type="primary">eno</name>
    <name evidence="12" type="ORF">GCM10023081_44510</name>
</gene>
<evidence type="ECO:0000256" key="6">
    <source>
        <dbReference type="ARBA" id="ARBA00022842"/>
    </source>
</evidence>
<dbReference type="SFLD" id="SFLDF00002">
    <property type="entry name" value="enolase"/>
    <property type="match status" value="1"/>
</dbReference>
<evidence type="ECO:0000256" key="5">
    <source>
        <dbReference type="ARBA" id="ARBA00022525"/>
    </source>
</evidence>
<dbReference type="Gene3D" id="3.30.390.10">
    <property type="entry name" value="Enolase-like, N-terminal domain"/>
    <property type="match status" value="1"/>
</dbReference>
<dbReference type="InterPro" id="IPR036849">
    <property type="entry name" value="Enolase-like_C_sf"/>
</dbReference>
<dbReference type="SUPFAM" id="SSF54826">
    <property type="entry name" value="Enolase N-terminal domain-like"/>
    <property type="match status" value="1"/>
</dbReference>
<evidence type="ECO:0000256" key="4">
    <source>
        <dbReference type="ARBA" id="ARBA00017068"/>
    </source>
</evidence>
<evidence type="ECO:0000256" key="9">
    <source>
        <dbReference type="HAMAP-Rule" id="MF_00318"/>
    </source>
</evidence>
<dbReference type="PANTHER" id="PTHR11902:SF1">
    <property type="entry name" value="ENOLASE"/>
    <property type="match status" value="1"/>
</dbReference>
<protein>
    <recommendedName>
        <fullName evidence="4 9">Enolase</fullName>
        <ecNumber evidence="3 9">4.2.1.11</ecNumber>
    </recommendedName>
    <alternativeName>
        <fullName evidence="9">2-phospho-D-glycerate hydro-lyase</fullName>
    </alternativeName>
    <alternativeName>
        <fullName evidence="9">2-phosphoglycerate dehydratase</fullName>
    </alternativeName>
</protein>
<dbReference type="PRINTS" id="PR00148">
    <property type="entry name" value="ENOLASE"/>
</dbReference>
<feature type="binding site" evidence="9">
    <location>
        <position position="242"/>
    </location>
    <ligand>
        <name>Mg(2+)</name>
        <dbReference type="ChEBI" id="CHEBI:18420"/>
    </ligand>
</feature>
<keyword evidence="8 9" id="KW-0456">Lyase</keyword>
<comment type="cofactor">
    <cofactor evidence="9">
        <name>Mg(2+)</name>
        <dbReference type="ChEBI" id="CHEBI:18420"/>
    </cofactor>
    <text evidence="9">Binds a second Mg(2+) ion via substrate during catalysis.</text>
</comment>
<dbReference type="SMART" id="SM01193">
    <property type="entry name" value="Enolase_N"/>
    <property type="match status" value="1"/>
</dbReference>
<dbReference type="CDD" id="cd03313">
    <property type="entry name" value="enolase"/>
    <property type="match status" value="1"/>
</dbReference>
<dbReference type="InterPro" id="IPR000941">
    <property type="entry name" value="Enolase"/>
</dbReference>
<dbReference type="EC" id="4.2.1.11" evidence="3 9"/>
<evidence type="ECO:0000259" key="11">
    <source>
        <dbReference type="SMART" id="SM01193"/>
    </source>
</evidence>
<dbReference type="HAMAP" id="MF_00318">
    <property type="entry name" value="Enolase"/>
    <property type="match status" value="1"/>
</dbReference>
<evidence type="ECO:0000256" key="2">
    <source>
        <dbReference type="ARBA" id="ARBA00009604"/>
    </source>
</evidence>
<evidence type="ECO:0000313" key="12">
    <source>
        <dbReference type="EMBL" id="GAA3703233.1"/>
    </source>
</evidence>
<dbReference type="NCBIfam" id="TIGR01060">
    <property type="entry name" value="eno"/>
    <property type="match status" value="1"/>
</dbReference>
<feature type="binding site" evidence="9">
    <location>
        <position position="364"/>
    </location>
    <ligand>
        <name>(2R)-2-phosphoglycerate</name>
        <dbReference type="ChEBI" id="CHEBI:58289"/>
    </ligand>
</feature>
<keyword evidence="5 9" id="KW-0964">Secreted</keyword>
<reference evidence="13" key="1">
    <citation type="journal article" date="2019" name="Int. J. Syst. Evol. Microbiol.">
        <title>The Global Catalogue of Microorganisms (GCM) 10K type strain sequencing project: providing services to taxonomists for standard genome sequencing and annotation.</title>
        <authorList>
            <consortium name="The Broad Institute Genomics Platform"/>
            <consortium name="The Broad Institute Genome Sequencing Center for Infectious Disease"/>
            <person name="Wu L."/>
            <person name="Ma J."/>
        </authorList>
    </citation>
    <scope>NUCLEOTIDE SEQUENCE [LARGE SCALE GENOMIC DNA]</scope>
    <source>
        <strain evidence="13">JCM 30742</strain>
    </source>
</reference>
<dbReference type="Proteomes" id="UP001500752">
    <property type="component" value="Unassembled WGS sequence"/>
</dbReference>
<dbReference type="InterPro" id="IPR029017">
    <property type="entry name" value="Enolase-like_N"/>
</dbReference>
<evidence type="ECO:0000259" key="10">
    <source>
        <dbReference type="SMART" id="SM01192"/>
    </source>
</evidence>
<proteinExistence type="inferred from homology"/>
<dbReference type="Pfam" id="PF03952">
    <property type="entry name" value="Enolase_N"/>
    <property type="match status" value="1"/>
</dbReference>
<dbReference type="SFLD" id="SFLDS00001">
    <property type="entry name" value="Enolase"/>
    <property type="match status" value="1"/>
</dbReference>
<feature type="domain" description="Enolase C-terminal TIM barrel" evidence="10">
    <location>
        <begin position="139"/>
        <end position="423"/>
    </location>
</feature>
<dbReference type="PIRSF" id="PIRSF001400">
    <property type="entry name" value="Enolase"/>
    <property type="match status" value="1"/>
</dbReference>
<name>A0ABP7DEE6_9MICC</name>
<dbReference type="InterPro" id="IPR020810">
    <property type="entry name" value="Enolase_C"/>
</dbReference>
<comment type="pathway">
    <text evidence="1 9">Carbohydrate degradation; glycolysis; pyruvate from D-glyceraldehyde 3-phosphate: step 4/5.</text>
</comment>
<evidence type="ECO:0000256" key="7">
    <source>
        <dbReference type="ARBA" id="ARBA00023152"/>
    </source>
</evidence>
<feature type="domain" description="Enolase N-terminal" evidence="11">
    <location>
        <begin position="4"/>
        <end position="134"/>
    </location>
</feature>
<feature type="binding site" evidence="9">
    <location>
        <position position="163"/>
    </location>
    <ligand>
        <name>(2R)-2-phosphoglycerate</name>
        <dbReference type="ChEBI" id="CHEBI:58289"/>
    </ligand>
</feature>
<evidence type="ECO:0000313" key="13">
    <source>
        <dbReference type="Proteomes" id="UP001500752"/>
    </source>
</evidence>
<feature type="active site" description="Proton donor" evidence="9">
    <location>
        <position position="205"/>
    </location>
</feature>
<evidence type="ECO:0000256" key="8">
    <source>
        <dbReference type="ARBA" id="ARBA00023239"/>
    </source>
</evidence>
<comment type="subcellular location">
    <subcellularLocation>
        <location evidence="9">Cytoplasm</location>
    </subcellularLocation>
    <subcellularLocation>
        <location evidence="9">Secreted</location>
    </subcellularLocation>
    <subcellularLocation>
        <location evidence="9">Cell surface</location>
    </subcellularLocation>
    <text evidence="9">Fractions of enolase are present in both the cytoplasm and on the cell surface.</text>
</comment>
<evidence type="ECO:0000256" key="1">
    <source>
        <dbReference type="ARBA" id="ARBA00005031"/>
    </source>
</evidence>
<feature type="binding site" evidence="9">
    <location>
        <position position="365"/>
    </location>
    <ligand>
        <name>(2R)-2-phosphoglycerate</name>
        <dbReference type="ChEBI" id="CHEBI:58289"/>
    </ligand>
</feature>
<comment type="catalytic activity">
    <reaction evidence="9">
        <text>(2R)-2-phosphoglycerate = phosphoenolpyruvate + H2O</text>
        <dbReference type="Rhea" id="RHEA:10164"/>
        <dbReference type="ChEBI" id="CHEBI:15377"/>
        <dbReference type="ChEBI" id="CHEBI:58289"/>
        <dbReference type="ChEBI" id="CHEBI:58702"/>
        <dbReference type="EC" id="4.2.1.11"/>
    </reaction>
</comment>
<accession>A0ABP7DEE6</accession>